<evidence type="ECO:0000256" key="2">
    <source>
        <dbReference type="ARBA" id="ARBA00022801"/>
    </source>
</evidence>
<reference evidence="4 5" key="1">
    <citation type="submission" date="2021-03" db="EMBL/GenBank/DDBJ databases">
        <title>Novel species identification of genus Shewanella.</title>
        <authorList>
            <person name="Liu G."/>
            <person name="Zhang Q."/>
        </authorList>
    </citation>
    <scope>NUCLEOTIDE SEQUENCE [LARGE SCALE GENOMIC DNA]</scope>
    <source>
        <strain evidence="4 5">FJAT-51800</strain>
    </source>
</reference>
<dbReference type="CDD" id="cd09993">
    <property type="entry name" value="HDAC_classIV"/>
    <property type="match status" value="1"/>
</dbReference>
<dbReference type="Proteomes" id="UP000662770">
    <property type="component" value="Chromosome"/>
</dbReference>
<dbReference type="Pfam" id="PF00850">
    <property type="entry name" value="Hist_deacetyl"/>
    <property type="match status" value="1"/>
</dbReference>
<evidence type="ECO:0000313" key="5">
    <source>
        <dbReference type="Proteomes" id="UP000662770"/>
    </source>
</evidence>
<dbReference type="PRINTS" id="PR01270">
    <property type="entry name" value="HDASUPER"/>
</dbReference>
<sequence length="274" mass="30174">MLFDWLQQSQFGKHCALHIPNAIDIDLIKQVHNAAYVDGFINGTLDEKRLKRIGFPWSNALVERTLHSVAGTLLGAELALQHGIAIQISGGYHHAHADFGSGFCIFNDLVIAARQLILNNSARKILIFDCDVHQGDGTATLTAEREDIISCSLHCDKNFPARKAHSHHDLTFAKGTADAEYLKLIADILPLLLNTYQPDLLMFDAGVDVHQGDELGLINLSDHGLLQREQLVLGIAKRAEIPIVCVAGGGYCRDTLHLVNRHSQLYIAATELFC</sequence>
<organism evidence="4 5">
    <name type="scientific">Shewanella avicenniae</name>
    <dbReference type="NCBI Taxonomy" id="2814294"/>
    <lineage>
        <taxon>Bacteria</taxon>
        <taxon>Pseudomonadati</taxon>
        <taxon>Pseudomonadota</taxon>
        <taxon>Gammaproteobacteria</taxon>
        <taxon>Alteromonadales</taxon>
        <taxon>Shewanellaceae</taxon>
        <taxon>Shewanella</taxon>
    </lineage>
</organism>
<dbReference type="InterPro" id="IPR023801">
    <property type="entry name" value="His_deacetylse_dom"/>
</dbReference>
<dbReference type="PANTHER" id="PTHR10625">
    <property type="entry name" value="HISTONE DEACETYLASE HDAC1-RELATED"/>
    <property type="match status" value="1"/>
</dbReference>
<comment type="similarity">
    <text evidence="1">Belongs to the histone deacetylase family.</text>
</comment>
<evidence type="ECO:0000259" key="3">
    <source>
        <dbReference type="Pfam" id="PF00850"/>
    </source>
</evidence>
<dbReference type="Gene3D" id="3.40.800.20">
    <property type="entry name" value="Histone deacetylase domain"/>
    <property type="match status" value="1"/>
</dbReference>
<dbReference type="InterPro" id="IPR000286">
    <property type="entry name" value="HDACs"/>
</dbReference>
<evidence type="ECO:0000313" key="4">
    <source>
        <dbReference type="EMBL" id="QSX35431.1"/>
    </source>
</evidence>
<keyword evidence="5" id="KW-1185">Reference proteome</keyword>
<accession>A0ABX7QV85</accession>
<dbReference type="InterPro" id="IPR037138">
    <property type="entry name" value="His_deacetylse_dom_sf"/>
</dbReference>
<proteinExistence type="inferred from homology"/>
<gene>
    <name evidence="4" type="ORF">JYB87_06765</name>
</gene>
<feature type="domain" description="Histone deacetylase" evidence="3">
    <location>
        <begin position="3"/>
        <end position="257"/>
    </location>
</feature>
<dbReference type="InterPro" id="IPR044150">
    <property type="entry name" value="HDAC_classIV"/>
</dbReference>
<name>A0ABX7QV85_9GAMM</name>
<dbReference type="EMBL" id="CP071503">
    <property type="protein sequence ID" value="QSX35431.1"/>
    <property type="molecule type" value="Genomic_DNA"/>
</dbReference>
<dbReference type="InterPro" id="IPR023696">
    <property type="entry name" value="Ureohydrolase_dom_sf"/>
</dbReference>
<dbReference type="SUPFAM" id="SSF52768">
    <property type="entry name" value="Arginase/deacetylase"/>
    <property type="match status" value="1"/>
</dbReference>
<keyword evidence="2" id="KW-0378">Hydrolase</keyword>
<protein>
    <submittedName>
        <fullName evidence="4">Histone deacetylase</fullName>
    </submittedName>
</protein>
<dbReference type="PANTHER" id="PTHR10625:SF19">
    <property type="entry name" value="HISTONE DEACETYLASE 12"/>
    <property type="match status" value="1"/>
</dbReference>
<evidence type="ECO:0000256" key="1">
    <source>
        <dbReference type="ARBA" id="ARBA00005947"/>
    </source>
</evidence>